<feature type="binding site" evidence="7">
    <location>
        <begin position="291"/>
        <end position="298"/>
    </location>
    <ligand>
        <name>ATP</name>
        <dbReference type="ChEBI" id="CHEBI:30616"/>
    </ligand>
</feature>
<dbReference type="InterPro" id="IPR022310">
    <property type="entry name" value="NAD/GMP_synthase"/>
</dbReference>
<evidence type="ECO:0000256" key="3">
    <source>
        <dbReference type="ARBA" id="ARBA00022598"/>
    </source>
</evidence>
<dbReference type="CDD" id="cd07570">
    <property type="entry name" value="GAT_Gln-NAD-synth"/>
    <property type="match status" value="1"/>
</dbReference>
<comment type="function">
    <text evidence="7">Catalyzes the ATP-dependent amidation of deamido-NAD to form NAD. Uses L-glutamine as a nitrogen source.</text>
</comment>
<feature type="binding site" evidence="7">
    <location>
        <position position="515"/>
    </location>
    <ligand>
        <name>deamido-NAD(+)</name>
        <dbReference type="ChEBI" id="CHEBI:58437"/>
        <note>ligand shared between two neighboring subunits</note>
    </ligand>
</feature>
<feature type="binding site" evidence="7">
    <location>
        <position position="403"/>
    </location>
    <ligand>
        <name>deamido-NAD(+)</name>
        <dbReference type="ChEBI" id="CHEBI:58437"/>
        <note>ligand shared between two neighboring subunits</note>
    </ligand>
</feature>
<keyword evidence="3 7" id="KW-0436">Ligase</keyword>
<dbReference type="GO" id="GO:0003952">
    <property type="term" value="F:NAD+ synthase (glutamine-hydrolyzing) activity"/>
    <property type="evidence" value="ECO:0007669"/>
    <property type="project" value="UniProtKB-UniRule"/>
</dbReference>
<dbReference type="PROSITE" id="PS50263">
    <property type="entry name" value="CN_HYDROLASE"/>
    <property type="match status" value="1"/>
</dbReference>
<dbReference type="GO" id="GO:0009435">
    <property type="term" value="P:NAD+ biosynthetic process"/>
    <property type="evidence" value="ECO:0007669"/>
    <property type="project" value="UniProtKB-UniRule"/>
</dbReference>
<dbReference type="SUPFAM" id="SSF52402">
    <property type="entry name" value="Adenine nucleotide alpha hydrolases-like"/>
    <property type="match status" value="1"/>
</dbReference>
<evidence type="ECO:0000313" key="12">
    <source>
        <dbReference type="Proteomes" id="UP000076830"/>
    </source>
</evidence>
<keyword evidence="4 7" id="KW-0547">Nucleotide-binding</keyword>
<keyword evidence="5 7" id="KW-0067">ATP-binding</keyword>
<protein>
    <recommendedName>
        <fullName evidence="7 8">Glutamine-dependent NAD(+) synthetase</fullName>
        <ecNumber evidence="7 8">6.3.5.1</ecNumber>
    </recommendedName>
    <alternativeName>
        <fullName evidence="7 8">NAD(+) synthase [glutamine-hydrolyzing]</fullName>
    </alternativeName>
</protein>
<dbReference type="KEGG" id="dko:I596_2039"/>
<dbReference type="UniPathway" id="UPA00253">
    <property type="reaction ID" value="UER00334"/>
</dbReference>
<dbReference type="Pfam" id="PF00795">
    <property type="entry name" value="CN_hydrolase"/>
    <property type="match status" value="1"/>
</dbReference>
<feature type="binding site" evidence="7">
    <location>
        <position position="374"/>
    </location>
    <ligand>
        <name>deamido-NAD(+)</name>
        <dbReference type="ChEBI" id="CHEBI:58437"/>
        <note>ligand shared between two neighboring subunits</note>
    </ligand>
</feature>
<dbReference type="InterPro" id="IPR003694">
    <property type="entry name" value="NAD_synthase"/>
</dbReference>
<proteinExistence type="inferred from homology"/>
<dbReference type="InterPro" id="IPR014445">
    <property type="entry name" value="Gln-dep_NAD_synthase"/>
</dbReference>
<feature type="binding site" evidence="7">
    <location>
        <position position="176"/>
    </location>
    <ligand>
        <name>L-glutamine</name>
        <dbReference type="ChEBI" id="CHEBI:58359"/>
    </ligand>
</feature>
<accession>A0A160DUC2</accession>
<dbReference type="FunFam" id="3.40.50.620:FF:000106">
    <property type="entry name" value="Glutamine-dependent NAD(+) synthetase"/>
    <property type="match status" value="1"/>
</dbReference>
<evidence type="ECO:0000256" key="5">
    <source>
        <dbReference type="ARBA" id="ARBA00022840"/>
    </source>
</evidence>
<dbReference type="RefSeq" id="WP_067646937.1">
    <property type="nucleotide sequence ID" value="NZ_CP015249.1"/>
</dbReference>
<dbReference type="NCBIfam" id="NF010588">
    <property type="entry name" value="PRK13981.1"/>
    <property type="match status" value="1"/>
</dbReference>
<dbReference type="HAMAP" id="MF_02090">
    <property type="entry name" value="NadE_glutamine_dep"/>
    <property type="match status" value="1"/>
</dbReference>
<dbReference type="GO" id="GO:0005737">
    <property type="term" value="C:cytoplasm"/>
    <property type="evidence" value="ECO:0007669"/>
    <property type="project" value="InterPro"/>
</dbReference>
<organism evidence="11 12">
    <name type="scientific">Dokdonella koreensis DS-123</name>
    <dbReference type="NCBI Taxonomy" id="1300342"/>
    <lineage>
        <taxon>Bacteria</taxon>
        <taxon>Pseudomonadati</taxon>
        <taxon>Pseudomonadota</taxon>
        <taxon>Gammaproteobacteria</taxon>
        <taxon>Lysobacterales</taxon>
        <taxon>Rhodanobacteraceae</taxon>
        <taxon>Dokdonella</taxon>
    </lineage>
</organism>
<feature type="binding site" evidence="7">
    <location>
        <position position="182"/>
    </location>
    <ligand>
        <name>L-glutamine</name>
        <dbReference type="ChEBI" id="CHEBI:58359"/>
    </ligand>
</feature>
<evidence type="ECO:0000256" key="1">
    <source>
        <dbReference type="ARBA" id="ARBA00005188"/>
    </source>
</evidence>
<dbReference type="Gene3D" id="3.60.110.10">
    <property type="entry name" value="Carbon-nitrogen hydrolase"/>
    <property type="match status" value="1"/>
</dbReference>
<dbReference type="GO" id="GO:0004359">
    <property type="term" value="F:glutaminase activity"/>
    <property type="evidence" value="ECO:0007669"/>
    <property type="project" value="InterPro"/>
</dbReference>
<dbReference type="NCBIfam" id="TIGR00552">
    <property type="entry name" value="nadE"/>
    <property type="match status" value="1"/>
</dbReference>
<dbReference type="PIRSF" id="PIRSF006630">
    <property type="entry name" value="NADS_GAT"/>
    <property type="match status" value="1"/>
</dbReference>
<dbReference type="Pfam" id="PF02540">
    <property type="entry name" value="NAD_synthase"/>
    <property type="match status" value="1"/>
</dbReference>
<dbReference type="InterPro" id="IPR003010">
    <property type="entry name" value="C-N_Hydrolase"/>
</dbReference>
<dbReference type="PANTHER" id="PTHR23090:SF9">
    <property type="entry name" value="GLUTAMINE-DEPENDENT NAD(+) SYNTHETASE"/>
    <property type="match status" value="1"/>
</dbReference>
<dbReference type="InterPro" id="IPR036526">
    <property type="entry name" value="C-N_Hydrolase_sf"/>
</dbReference>
<dbReference type="AlphaFoldDB" id="A0A160DUC2"/>
<feature type="binding site" evidence="7">
    <location>
        <position position="398"/>
    </location>
    <ligand>
        <name>ATP</name>
        <dbReference type="ChEBI" id="CHEBI:30616"/>
    </ligand>
</feature>
<dbReference type="STRING" id="1300342.I596_2039"/>
<evidence type="ECO:0000256" key="4">
    <source>
        <dbReference type="ARBA" id="ARBA00022741"/>
    </source>
</evidence>
<gene>
    <name evidence="7" type="primary">nadE</name>
    <name evidence="11" type="ORF">I596_2039</name>
</gene>
<comment type="similarity">
    <text evidence="2 7 8">In the C-terminal section; belongs to the NAD synthetase family.</text>
</comment>
<comment type="similarity">
    <text evidence="9">Belongs to the NAD synthetase family.</text>
</comment>
<dbReference type="InterPro" id="IPR014729">
    <property type="entry name" value="Rossmann-like_a/b/a_fold"/>
</dbReference>
<dbReference type="Gene3D" id="3.40.50.620">
    <property type="entry name" value="HUPs"/>
    <property type="match status" value="1"/>
</dbReference>
<dbReference type="PANTHER" id="PTHR23090">
    <property type="entry name" value="NH 3 /GLUTAMINE-DEPENDENT NAD + SYNTHETASE"/>
    <property type="match status" value="1"/>
</dbReference>
<evidence type="ECO:0000256" key="9">
    <source>
        <dbReference type="RuleBase" id="RU003811"/>
    </source>
</evidence>
<evidence type="ECO:0000256" key="6">
    <source>
        <dbReference type="ARBA" id="ARBA00023027"/>
    </source>
</evidence>
<dbReference type="GO" id="GO:0008795">
    <property type="term" value="F:NAD+ synthase activity"/>
    <property type="evidence" value="ECO:0007669"/>
    <property type="project" value="UniProtKB-UniRule"/>
</dbReference>
<dbReference type="PATRIC" id="fig|1300342.3.peg.1991"/>
<evidence type="ECO:0000256" key="2">
    <source>
        <dbReference type="ARBA" id="ARBA00007145"/>
    </source>
</evidence>
<comment type="pathway">
    <text evidence="1 7 8">Cofactor biosynthesis; NAD(+) biosynthesis; NAD(+) from deamido-NAD(+) (L-Gln route): step 1/1.</text>
</comment>
<comment type="catalytic activity">
    <reaction evidence="7 8">
        <text>deamido-NAD(+) + L-glutamine + ATP + H2O = L-glutamate + AMP + diphosphate + NAD(+) + H(+)</text>
        <dbReference type="Rhea" id="RHEA:24384"/>
        <dbReference type="ChEBI" id="CHEBI:15377"/>
        <dbReference type="ChEBI" id="CHEBI:15378"/>
        <dbReference type="ChEBI" id="CHEBI:29985"/>
        <dbReference type="ChEBI" id="CHEBI:30616"/>
        <dbReference type="ChEBI" id="CHEBI:33019"/>
        <dbReference type="ChEBI" id="CHEBI:57540"/>
        <dbReference type="ChEBI" id="CHEBI:58359"/>
        <dbReference type="ChEBI" id="CHEBI:58437"/>
        <dbReference type="ChEBI" id="CHEBI:456215"/>
        <dbReference type="EC" id="6.3.5.1"/>
    </reaction>
</comment>
<feature type="active site" description="Proton acceptor; for glutaminase activity" evidence="7">
    <location>
        <position position="45"/>
    </location>
</feature>
<evidence type="ECO:0000256" key="8">
    <source>
        <dbReference type="PIRNR" id="PIRNR006630"/>
    </source>
</evidence>
<reference evidence="11 12" key="1">
    <citation type="submission" date="2016-04" db="EMBL/GenBank/DDBJ databases">
        <title>Complete genome sequence of Dokdonella koreensis DS-123T.</title>
        <authorList>
            <person name="Kim J.F."/>
            <person name="Lee H."/>
            <person name="Kwak M.-J."/>
        </authorList>
    </citation>
    <scope>NUCLEOTIDE SEQUENCE [LARGE SCALE GENOMIC DNA]</scope>
    <source>
        <strain evidence="11 12">DS-123</strain>
    </source>
</reference>
<keyword evidence="6 7" id="KW-0520">NAD</keyword>
<dbReference type="OrthoDB" id="9760188at2"/>
<evidence type="ECO:0000259" key="10">
    <source>
        <dbReference type="PROSITE" id="PS50263"/>
    </source>
</evidence>
<evidence type="ECO:0000256" key="7">
    <source>
        <dbReference type="HAMAP-Rule" id="MF_02090"/>
    </source>
</evidence>
<dbReference type="CDD" id="cd00553">
    <property type="entry name" value="NAD_synthase"/>
    <property type="match status" value="1"/>
</dbReference>
<dbReference type="EC" id="6.3.5.1" evidence="7 8"/>
<sequence length="546" mass="58713">MASFRIALAQFDFPVGAVAANAARIAALIAEARDRHQADLVVFPELAVSGYPPEDLLLRPSFLAECETAVAAIAQAAVGIVAVVGWPQSAGSIVYNAASVLRDGCIEATYRKRELPNYAVFDERRYFDVDPDGGPCVVDVGGVAVGLVICEDLWFAEPLATTAAAGAELVVVPNASPFERDKHAQRDALLATRVAETGVALAYLNVVGGQDAVVFDGASVLADGDGFIHPAARAFEDHWLLADYDPATRKFAPRGWPADGDESRDALAWRAIVRGTRDYCAKNGFERVWVGLSGGIDSALVLAVAVDALGAGNVTAIRLPSRYTSGQSNDLAAEQARAQGVRLETVPIGAPFDGFVQALAPLFAGRAADLTEENLQSRCRGTILMALANKFGGLLLTTGNKSEYAVGYATIYGDMCGGYAPIKDLYKTEVFALARWRNTIGGAPVIPQAVIDRPPSAELRENQTDQDSLPPYDVLDAILFRYVDQEQSRQDIVDAGFDPATVDHVLRLVRVNEWKRHQAAPGPKVSRRAFGRERRYPITSGWRERG</sequence>
<dbReference type="Proteomes" id="UP000076830">
    <property type="component" value="Chromosome"/>
</dbReference>
<feature type="binding site" evidence="7">
    <location>
        <position position="118"/>
    </location>
    <ligand>
        <name>L-glutamine</name>
        <dbReference type="ChEBI" id="CHEBI:58359"/>
    </ligand>
</feature>
<feature type="domain" description="CN hydrolase" evidence="10">
    <location>
        <begin position="4"/>
        <end position="246"/>
    </location>
</feature>
<keyword evidence="12" id="KW-1185">Reference proteome</keyword>
<comment type="caution">
    <text evidence="7">Lacks conserved residue(s) required for the propagation of feature annotation.</text>
</comment>
<feature type="active site" description="For glutaminase activity" evidence="7">
    <location>
        <position position="112"/>
    </location>
</feature>
<feature type="active site" description="Nucleophile; for glutaminase activity" evidence="7">
    <location>
        <position position="150"/>
    </location>
</feature>
<dbReference type="SUPFAM" id="SSF56317">
    <property type="entry name" value="Carbon-nitrogen hydrolase"/>
    <property type="match status" value="1"/>
</dbReference>
<name>A0A160DUC2_9GAMM</name>
<evidence type="ECO:0000313" key="11">
    <source>
        <dbReference type="EMBL" id="ANB18058.1"/>
    </source>
</evidence>
<dbReference type="EMBL" id="CP015249">
    <property type="protein sequence ID" value="ANB18058.1"/>
    <property type="molecule type" value="Genomic_DNA"/>
</dbReference>
<dbReference type="GO" id="GO:0005524">
    <property type="term" value="F:ATP binding"/>
    <property type="evidence" value="ECO:0007669"/>
    <property type="project" value="UniProtKB-UniRule"/>
</dbReference>